<dbReference type="RefSeq" id="WP_097903280.1">
    <property type="nucleotide sequence ID" value="NZ_NVLK01000016.1"/>
</dbReference>
<proteinExistence type="predicted"/>
<sequence length="136" mass="15322">MKKILGAAMSFIFVFMLIGGNDVFAKETSENFSFSLEQGESFKWMPGMNDLYLFDHPVNDVTIGAMQYTRDGSEAKVMYELIPLSPLGKSSARTLTGMYTKEQGKLYFNNIQRGIYVMKVTNLSQGPVSGNFYAFY</sequence>
<evidence type="ECO:0000313" key="1">
    <source>
        <dbReference type="EMBL" id="PEC22629.1"/>
    </source>
</evidence>
<organism evidence="1 2">
    <name type="scientific">Bacillus cereus</name>
    <dbReference type="NCBI Taxonomy" id="1396"/>
    <lineage>
        <taxon>Bacteria</taxon>
        <taxon>Bacillati</taxon>
        <taxon>Bacillota</taxon>
        <taxon>Bacilli</taxon>
        <taxon>Bacillales</taxon>
        <taxon>Bacillaceae</taxon>
        <taxon>Bacillus</taxon>
        <taxon>Bacillus cereus group</taxon>
    </lineage>
</organism>
<evidence type="ECO:0000313" key="2">
    <source>
        <dbReference type="Proteomes" id="UP000220006"/>
    </source>
</evidence>
<reference evidence="1 2" key="1">
    <citation type="submission" date="2017-09" db="EMBL/GenBank/DDBJ databases">
        <title>Large-scale bioinformatics analysis of Bacillus genomes uncovers conserved roles of natural products in bacterial physiology.</title>
        <authorList>
            <consortium name="Agbiome Team Llc"/>
            <person name="Bleich R.M."/>
            <person name="Grubbs K.J."/>
            <person name="Santa Maria K.C."/>
            <person name="Allen S.E."/>
            <person name="Farag S."/>
            <person name="Shank E.A."/>
            <person name="Bowers A."/>
        </authorList>
    </citation>
    <scope>NUCLEOTIDE SEQUENCE [LARGE SCALE GENOMIC DNA]</scope>
    <source>
        <strain evidence="1 2">AFS096845</strain>
    </source>
</reference>
<accession>A0A2A7HZL7</accession>
<name>A0A2A7HZL7_BACCE</name>
<comment type="caution">
    <text evidence="1">The sequence shown here is derived from an EMBL/GenBank/DDBJ whole genome shotgun (WGS) entry which is preliminary data.</text>
</comment>
<gene>
    <name evidence="1" type="ORF">COM96_07565</name>
</gene>
<dbReference type="EMBL" id="NVLK01000016">
    <property type="protein sequence ID" value="PEC22629.1"/>
    <property type="molecule type" value="Genomic_DNA"/>
</dbReference>
<dbReference type="Proteomes" id="UP000220006">
    <property type="component" value="Unassembled WGS sequence"/>
</dbReference>
<dbReference type="AlphaFoldDB" id="A0A2A7HZL7"/>
<protein>
    <submittedName>
        <fullName evidence="1">Uncharacterized protein</fullName>
    </submittedName>
</protein>